<dbReference type="Pfam" id="PF01467">
    <property type="entry name" value="CTP_transf_like"/>
    <property type="match status" value="1"/>
</dbReference>
<dbReference type="EMBL" id="DQFB01000003">
    <property type="protein sequence ID" value="HCQ40533.1"/>
    <property type="molecule type" value="Genomic_DNA"/>
</dbReference>
<evidence type="ECO:0000313" key="4">
    <source>
        <dbReference type="EMBL" id="HCQ40533.1"/>
    </source>
</evidence>
<protein>
    <recommendedName>
        <fullName evidence="3">Cytidyltransferase-like domain-containing protein</fullName>
    </recommendedName>
</protein>
<dbReference type="NCBIfam" id="TIGR00125">
    <property type="entry name" value="cyt_tran_rel"/>
    <property type="match status" value="1"/>
</dbReference>
<evidence type="ECO:0000256" key="2">
    <source>
        <dbReference type="ARBA" id="ARBA00022695"/>
    </source>
</evidence>
<dbReference type="SUPFAM" id="SSF52374">
    <property type="entry name" value="Nucleotidylyl transferase"/>
    <property type="match status" value="1"/>
</dbReference>
<keyword evidence="1" id="KW-0808">Transferase</keyword>
<dbReference type="PANTHER" id="PTHR43793">
    <property type="entry name" value="FAD SYNTHASE"/>
    <property type="match status" value="1"/>
</dbReference>
<evidence type="ECO:0000313" key="5">
    <source>
        <dbReference type="Proteomes" id="UP000262056"/>
    </source>
</evidence>
<comment type="caution">
    <text evidence="4">The sequence shown here is derived from an EMBL/GenBank/DDBJ whole genome shotgun (WGS) entry which is preliminary data.</text>
</comment>
<dbReference type="Gene3D" id="3.40.50.620">
    <property type="entry name" value="HUPs"/>
    <property type="match status" value="1"/>
</dbReference>
<reference evidence="4 5" key="1">
    <citation type="journal article" date="2018" name="Nat. Biotechnol.">
        <title>A standardized bacterial taxonomy based on genome phylogeny substantially revises the tree of life.</title>
        <authorList>
            <person name="Parks D.H."/>
            <person name="Chuvochina M."/>
            <person name="Waite D.W."/>
            <person name="Rinke C."/>
            <person name="Skarshewski A."/>
            <person name="Chaumeil P.A."/>
            <person name="Hugenholtz P."/>
        </authorList>
    </citation>
    <scope>NUCLEOTIDE SEQUENCE [LARGE SCALE GENOMIC DNA]</scope>
    <source>
        <strain evidence="4">UBA12021</strain>
    </source>
</reference>
<accession>A0A656PME7</accession>
<dbReference type="InterPro" id="IPR050385">
    <property type="entry name" value="Archaeal_FAD_synthase"/>
</dbReference>
<dbReference type="PANTHER" id="PTHR43793:SF1">
    <property type="entry name" value="FAD SYNTHASE"/>
    <property type="match status" value="1"/>
</dbReference>
<dbReference type="Proteomes" id="UP000262056">
    <property type="component" value="Unassembled WGS sequence"/>
</dbReference>
<sequence>MVLMSKGKIRLISELPVIVSKYKKKGKTIGLITGCFDILHIGHIALFQSAKNQVDILIVGVENDETIRKSKGVNRPINNQNSRTRFLEAVQYIDYVFPIIDTFDYSNDKEATRIHSNILKTVTPHYLITTKKMDKYWKSKEKRANKLGINLLDINYEKSKSTTKIVEHLLSEL</sequence>
<dbReference type="GO" id="GO:0016779">
    <property type="term" value="F:nucleotidyltransferase activity"/>
    <property type="evidence" value="ECO:0007669"/>
    <property type="project" value="UniProtKB-KW"/>
</dbReference>
<gene>
    <name evidence="4" type="ORF">DIU24_02360</name>
</gene>
<evidence type="ECO:0000256" key="1">
    <source>
        <dbReference type="ARBA" id="ARBA00022679"/>
    </source>
</evidence>
<organism evidence="4 5">
    <name type="scientific">candidate division WWE3 bacterium</name>
    <dbReference type="NCBI Taxonomy" id="2053526"/>
    <lineage>
        <taxon>Bacteria</taxon>
        <taxon>Katanobacteria</taxon>
    </lineage>
</organism>
<dbReference type="InterPro" id="IPR014729">
    <property type="entry name" value="Rossmann-like_a/b/a_fold"/>
</dbReference>
<feature type="domain" description="Cytidyltransferase-like" evidence="3">
    <location>
        <begin position="32"/>
        <end position="150"/>
    </location>
</feature>
<dbReference type="AlphaFoldDB" id="A0A656PME7"/>
<name>A0A656PME7_UNCKA</name>
<keyword evidence="2" id="KW-0548">Nucleotidyltransferase</keyword>
<dbReference type="InterPro" id="IPR004821">
    <property type="entry name" value="Cyt_trans-like"/>
</dbReference>
<evidence type="ECO:0000259" key="3">
    <source>
        <dbReference type="Pfam" id="PF01467"/>
    </source>
</evidence>
<proteinExistence type="predicted"/>